<feature type="transmembrane region" description="Helical" evidence="6">
    <location>
        <begin position="290"/>
        <end position="308"/>
    </location>
</feature>
<comment type="subcellular location">
    <subcellularLocation>
        <location evidence="1">Membrane</location>
        <topology evidence="1">Multi-pass membrane protein</topology>
    </subcellularLocation>
</comment>
<dbReference type="eggNOG" id="KOG0254">
    <property type="taxonomic scope" value="Eukaryota"/>
</dbReference>
<evidence type="ECO:0000313" key="7">
    <source>
        <dbReference type="EMBL" id="ETS76437.1"/>
    </source>
</evidence>
<dbReference type="FunCoup" id="W3WTF3">
    <property type="interactions" value="43"/>
</dbReference>
<feature type="transmembrane region" description="Helical" evidence="6">
    <location>
        <begin position="253"/>
        <end position="278"/>
    </location>
</feature>
<keyword evidence="3 6" id="KW-1133">Transmembrane helix</keyword>
<dbReference type="OMA" id="CASSKTF"/>
<dbReference type="HOGENOM" id="CLU_012970_2_2_1"/>
<evidence type="ECO:0000256" key="3">
    <source>
        <dbReference type="ARBA" id="ARBA00022989"/>
    </source>
</evidence>
<dbReference type="Pfam" id="PF07690">
    <property type="entry name" value="MFS_1"/>
    <property type="match status" value="1"/>
</dbReference>
<feature type="transmembrane region" description="Helical" evidence="6">
    <location>
        <begin position="463"/>
        <end position="483"/>
    </location>
</feature>
<evidence type="ECO:0000313" key="8">
    <source>
        <dbReference type="Proteomes" id="UP000030651"/>
    </source>
</evidence>
<reference evidence="8" key="1">
    <citation type="journal article" date="2015" name="BMC Genomics">
        <title>Genomic and transcriptomic analysis of the endophytic fungus Pestalotiopsis fici reveals its lifestyle and high potential for synthesis of natural products.</title>
        <authorList>
            <person name="Wang X."/>
            <person name="Zhang X."/>
            <person name="Liu L."/>
            <person name="Xiang M."/>
            <person name="Wang W."/>
            <person name="Sun X."/>
            <person name="Che Y."/>
            <person name="Guo L."/>
            <person name="Liu G."/>
            <person name="Guo L."/>
            <person name="Wang C."/>
            <person name="Yin W.B."/>
            <person name="Stadler M."/>
            <person name="Zhang X."/>
            <person name="Liu X."/>
        </authorList>
    </citation>
    <scope>NUCLEOTIDE SEQUENCE [LARGE SCALE GENOMIC DNA]</scope>
    <source>
        <strain evidence="8">W106-1 / CGMCC3.15140</strain>
    </source>
</reference>
<protein>
    <recommendedName>
        <fullName evidence="9">Major facilitator superfamily (MFS) profile domain-containing protein</fullName>
    </recommendedName>
</protein>
<evidence type="ECO:0000256" key="2">
    <source>
        <dbReference type="ARBA" id="ARBA00022692"/>
    </source>
</evidence>
<feature type="transmembrane region" description="Helical" evidence="6">
    <location>
        <begin position="423"/>
        <end position="442"/>
    </location>
</feature>
<organism evidence="7 8">
    <name type="scientific">Pestalotiopsis fici (strain W106-1 / CGMCC3.15140)</name>
    <dbReference type="NCBI Taxonomy" id="1229662"/>
    <lineage>
        <taxon>Eukaryota</taxon>
        <taxon>Fungi</taxon>
        <taxon>Dikarya</taxon>
        <taxon>Ascomycota</taxon>
        <taxon>Pezizomycotina</taxon>
        <taxon>Sordariomycetes</taxon>
        <taxon>Xylariomycetidae</taxon>
        <taxon>Amphisphaeriales</taxon>
        <taxon>Sporocadaceae</taxon>
        <taxon>Pestalotiopsis</taxon>
    </lineage>
</organism>
<dbReference type="GeneID" id="19276837"/>
<feature type="transmembrane region" description="Helical" evidence="6">
    <location>
        <begin position="210"/>
        <end position="233"/>
    </location>
</feature>
<dbReference type="InParanoid" id="W3WTF3"/>
<dbReference type="EMBL" id="KI912117">
    <property type="protein sequence ID" value="ETS76437.1"/>
    <property type="molecule type" value="Genomic_DNA"/>
</dbReference>
<dbReference type="InterPro" id="IPR036259">
    <property type="entry name" value="MFS_trans_sf"/>
</dbReference>
<feature type="transmembrane region" description="Helical" evidence="6">
    <location>
        <begin position="394"/>
        <end position="411"/>
    </location>
</feature>
<dbReference type="RefSeq" id="XP_007838596.1">
    <property type="nucleotide sequence ID" value="XM_007840405.1"/>
</dbReference>
<dbReference type="Gene3D" id="1.20.1250.20">
    <property type="entry name" value="MFS general substrate transporter like domains"/>
    <property type="match status" value="2"/>
</dbReference>
<evidence type="ECO:0008006" key="9">
    <source>
        <dbReference type="Google" id="ProtNLM"/>
    </source>
</evidence>
<dbReference type="GO" id="GO:0015343">
    <property type="term" value="F:siderophore-iron transmembrane transporter activity"/>
    <property type="evidence" value="ECO:0007669"/>
    <property type="project" value="TreeGrafter"/>
</dbReference>
<feature type="transmembrane region" description="Helical" evidence="6">
    <location>
        <begin position="143"/>
        <end position="167"/>
    </location>
</feature>
<dbReference type="PANTHER" id="PTHR23501:SF200">
    <property type="entry name" value="TRANSPORTER, PUTATIVE (AFU_ORTHOLOGUE AFUA_3G01360)-RELATED"/>
    <property type="match status" value="1"/>
</dbReference>
<dbReference type="KEGG" id="pfy:PFICI_11824"/>
<dbReference type="Proteomes" id="UP000030651">
    <property type="component" value="Unassembled WGS sequence"/>
</dbReference>
<sequence length="579" mass="62481">MADIPRYNAGASSHGVKPTDVKLGHALDGSDPDVERAHSEEVRAQAVTTSRMQKILLFSALGLVSFVVFLDNSTSATYQQYAASEFNGYSLYGTLSASSIIVCLVVQTPLTKMSDILGLGWPFAMCTLCITIAYAVLAASRSIGMLAAGLVLSSVGTFGLLVLGQLVMSHYTSTRSRTLGIAMFYLPNIITPFISSQLAERVLTDLTWRWGFGIFDILYPTSGVCLIATLFYLEHRKRSSQAGTHKTLGLVEFLSQIDIVGNVLIIAGFGLTLLPITLAGTGLATFQTHFIIAMLVVGGISLLALFGWENWIAAHPILAPSFFRNKTIALVAVIGALDYFAVNISHTYLYSWGITARNMDISQANLLLFLQNVVQCGTMIIVGLVVFKIKQYKWIVVGGCIIRTIGYGVMVRLRGADNSLGEIFGVQVIQGVGSGVMEALLLPAVQFVVPRSQLGQVTGVVQLFRFTGAAIGITVAGAIYNNVFESALWKYMPAGTNEAYVEGIYSSLLGVVPEWGTAERLAISEAYGDVMRYMVIAAVATSLPMFALCFLLPNTKLSDERILVVAEETHEEKSGTIPL</sequence>
<keyword evidence="4 6" id="KW-0472">Membrane</keyword>
<dbReference type="PANTHER" id="PTHR23501">
    <property type="entry name" value="MAJOR FACILITATOR SUPERFAMILY"/>
    <property type="match status" value="1"/>
</dbReference>
<dbReference type="GO" id="GO:0005886">
    <property type="term" value="C:plasma membrane"/>
    <property type="evidence" value="ECO:0007669"/>
    <property type="project" value="TreeGrafter"/>
</dbReference>
<name>W3WTF3_PESFW</name>
<keyword evidence="8" id="KW-1185">Reference proteome</keyword>
<feature type="transmembrane region" description="Helical" evidence="6">
    <location>
        <begin position="328"/>
        <end position="346"/>
    </location>
</feature>
<evidence type="ECO:0000256" key="1">
    <source>
        <dbReference type="ARBA" id="ARBA00004141"/>
    </source>
</evidence>
<dbReference type="OrthoDB" id="2241241at2759"/>
<feature type="transmembrane region" description="Helical" evidence="6">
    <location>
        <begin position="530"/>
        <end position="552"/>
    </location>
</feature>
<dbReference type="InterPro" id="IPR011701">
    <property type="entry name" value="MFS"/>
</dbReference>
<evidence type="ECO:0000256" key="5">
    <source>
        <dbReference type="SAM" id="MobiDB-lite"/>
    </source>
</evidence>
<feature type="transmembrane region" description="Helical" evidence="6">
    <location>
        <begin position="86"/>
        <end position="106"/>
    </location>
</feature>
<dbReference type="AlphaFoldDB" id="W3WTF3"/>
<evidence type="ECO:0000256" key="4">
    <source>
        <dbReference type="ARBA" id="ARBA00023136"/>
    </source>
</evidence>
<feature type="transmembrane region" description="Helical" evidence="6">
    <location>
        <begin position="179"/>
        <end position="198"/>
    </location>
</feature>
<accession>W3WTF3</accession>
<feature type="region of interest" description="Disordered" evidence="5">
    <location>
        <begin position="1"/>
        <end position="22"/>
    </location>
</feature>
<proteinExistence type="predicted"/>
<gene>
    <name evidence="7" type="ORF">PFICI_11824</name>
</gene>
<evidence type="ECO:0000256" key="6">
    <source>
        <dbReference type="SAM" id="Phobius"/>
    </source>
</evidence>
<dbReference type="SUPFAM" id="SSF103473">
    <property type="entry name" value="MFS general substrate transporter"/>
    <property type="match status" value="1"/>
</dbReference>
<keyword evidence="2 6" id="KW-0812">Transmembrane</keyword>
<feature type="transmembrane region" description="Helical" evidence="6">
    <location>
        <begin position="55"/>
        <end position="74"/>
    </location>
</feature>
<feature type="transmembrane region" description="Helical" evidence="6">
    <location>
        <begin position="366"/>
        <end position="387"/>
    </location>
</feature>
<feature type="transmembrane region" description="Helical" evidence="6">
    <location>
        <begin position="118"/>
        <end position="137"/>
    </location>
</feature>